<evidence type="ECO:0000313" key="3">
    <source>
        <dbReference type="EMBL" id="ABB27853.1"/>
    </source>
</evidence>
<dbReference type="GO" id="GO:0051536">
    <property type="term" value="F:iron-sulfur cluster binding"/>
    <property type="evidence" value="ECO:0007669"/>
    <property type="project" value="InterPro"/>
</dbReference>
<dbReference type="Pfam" id="PF14691">
    <property type="entry name" value="Fer4_20"/>
    <property type="match status" value="1"/>
</dbReference>
<dbReference type="PANTHER" id="PTHR42783:SF3">
    <property type="entry name" value="GLUTAMATE SYNTHASE [NADPH] SMALL CHAIN-RELATED"/>
    <property type="match status" value="1"/>
</dbReference>
<accession>Q3AT22</accession>
<dbReference type="KEGG" id="cch:Cag_0580"/>
<dbReference type="SUPFAM" id="SSF51971">
    <property type="entry name" value="Nucleotide-binding domain"/>
    <property type="match status" value="1"/>
</dbReference>
<evidence type="ECO:0000256" key="1">
    <source>
        <dbReference type="ARBA" id="ARBA00023002"/>
    </source>
</evidence>
<dbReference type="eggNOG" id="COG0493">
    <property type="taxonomic scope" value="Bacteria"/>
</dbReference>
<evidence type="ECO:0000259" key="2">
    <source>
        <dbReference type="PROSITE" id="PS51085"/>
    </source>
</evidence>
<dbReference type="InterPro" id="IPR023753">
    <property type="entry name" value="FAD/NAD-binding_dom"/>
</dbReference>
<dbReference type="Pfam" id="PF13510">
    <property type="entry name" value="Fer2_4"/>
    <property type="match status" value="1"/>
</dbReference>
<keyword evidence="1 3" id="KW-0560">Oxidoreductase</keyword>
<dbReference type="AlphaFoldDB" id="Q3AT22"/>
<dbReference type="GO" id="GO:0004355">
    <property type="term" value="F:glutamate synthase (NADPH) activity"/>
    <property type="evidence" value="ECO:0007669"/>
    <property type="project" value="UniProtKB-EC"/>
</dbReference>
<dbReference type="Gene3D" id="3.50.50.60">
    <property type="entry name" value="FAD/NAD(P)-binding domain"/>
    <property type="match status" value="2"/>
</dbReference>
<dbReference type="InterPro" id="IPR042204">
    <property type="entry name" value="2Fe-2S-bd_N"/>
</dbReference>
<gene>
    <name evidence="3" type="ordered locus">Cag_0580</name>
</gene>
<proteinExistence type="predicted"/>
<dbReference type="Gene3D" id="3.10.20.440">
    <property type="entry name" value="2Fe-2S iron-sulphur cluster binding domain, sarcosine oxidase, alpha subunit, N-terminal domain"/>
    <property type="match status" value="1"/>
</dbReference>
<dbReference type="PROSITE" id="PS51085">
    <property type="entry name" value="2FE2S_FER_2"/>
    <property type="match status" value="1"/>
</dbReference>
<dbReference type="InterPro" id="IPR028261">
    <property type="entry name" value="DPD_II"/>
</dbReference>
<dbReference type="PANTHER" id="PTHR42783">
    <property type="entry name" value="GLUTAMATE SYNTHASE [NADPH] SMALL CHAIN"/>
    <property type="match status" value="1"/>
</dbReference>
<dbReference type="InterPro" id="IPR036010">
    <property type="entry name" value="2Fe-2S_ferredoxin-like_sf"/>
</dbReference>
<dbReference type="InterPro" id="IPR001041">
    <property type="entry name" value="2Fe-2S_ferredoxin-type"/>
</dbReference>
<sequence>MTSISLTINNISVSVPQGSTILAAAEAAGVTIPTLCFLKELEERGACWMCIVEIKDKNRFVPACNTAAAEGMVIETENPTLSAMRRQNLERIIVEHSGDCNAPCELACPAGCNIPDFIAAIERGDNAKALEIIKEDIPLPAILGRICPAPCEEACRRHGVDEPLSICALKRYAADRDSEQAERYLPPCEPSSGKHVAIVGAGPAGLSAAWFLLRKGHKVTIFEAAPQAGGVMRYGIPRFRLPESVIESDVAPLLAMGLELRCNTRFGRDVTFDNIRTQYDALLLAAGTEEAASMGIAGEELEGVISGITFLRNVALGTQSTLGSKVIVTGGGNTAIDAARTALRLGAEHVTILYRRSRADMPANASEIGEALAEGITLREWAAPLSIHAVNGALEMQAIAMQAGELDASGRRKPVPIAGSKFTLQANTIISAIGQQLNPALAEAAALTTTRNGLAVNPDTLQSTSDASLFACGDCVTGSDTAIRAVAQGKLAAHSIHSYLTNQPVEAPTQPFNSSYGNREQAPKAFYAQKEAAPRVALPELPLSERQGNFHEVAIGYNNELARTEAARCLRCKCNAINNCRLRDLATHYLFGKVEQHPEHLGFYKAANSAISMEREKCVDCGICVRLLEEHNGNVEIAVMRQSCPTGALSMPM</sequence>
<dbReference type="Pfam" id="PF07992">
    <property type="entry name" value="Pyr_redox_2"/>
    <property type="match status" value="1"/>
</dbReference>
<reference evidence="3" key="1">
    <citation type="submission" date="2005-08" db="EMBL/GenBank/DDBJ databases">
        <title>Complete sequence of Chlorobium chlorochromatii CaD3.</title>
        <authorList>
            <person name="Copeland A."/>
            <person name="Lucas S."/>
            <person name="Lapidus A."/>
            <person name="Barry K."/>
            <person name="Detter J.C."/>
            <person name="Glavina T."/>
            <person name="Hammon N."/>
            <person name="Israni S."/>
            <person name="Pitluck S."/>
            <person name="Bryant D."/>
            <person name="Schmutz J."/>
            <person name="Larimer F."/>
            <person name="Land M."/>
            <person name="Kyrpides N."/>
            <person name="Ivanova N."/>
            <person name="Richardson P."/>
        </authorList>
    </citation>
    <scope>NUCLEOTIDE SEQUENCE [LARGE SCALE GENOMIC DNA]</scope>
    <source>
        <strain evidence="3">CaD3</strain>
    </source>
</reference>
<dbReference type="NCBIfam" id="NF009454">
    <property type="entry name" value="PRK12814.1"/>
    <property type="match status" value="1"/>
</dbReference>
<dbReference type="PRINTS" id="PR00419">
    <property type="entry name" value="ADXRDTASE"/>
</dbReference>
<name>Q3AT22_CHLCH</name>
<dbReference type="InterPro" id="IPR036188">
    <property type="entry name" value="FAD/NAD-bd_sf"/>
</dbReference>
<dbReference type="Gene3D" id="1.10.1060.10">
    <property type="entry name" value="Alpha-helical ferredoxin"/>
    <property type="match status" value="1"/>
</dbReference>
<dbReference type="HOGENOM" id="CLU_000422_3_4_10"/>
<dbReference type="CDD" id="cd00207">
    <property type="entry name" value="fer2"/>
    <property type="match status" value="1"/>
</dbReference>
<dbReference type="SUPFAM" id="SSF54292">
    <property type="entry name" value="2Fe-2S ferredoxin-like"/>
    <property type="match status" value="1"/>
</dbReference>
<organism evidence="3">
    <name type="scientific">Chlorobium chlorochromatii (strain CaD3)</name>
    <dbReference type="NCBI Taxonomy" id="340177"/>
    <lineage>
        <taxon>Bacteria</taxon>
        <taxon>Pseudomonadati</taxon>
        <taxon>Chlorobiota</taxon>
        <taxon>Chlorobiia</taxon>
        <taxon>Chlorobiales</taxon>
        <taxon>Chlorobiaceae</taxon>
        <taxon>Chlorobium/Pelodictyon group</taxon>
        <taxon>Chlorobium</taxon>
    </lineage>
</organism>
<dbReference type="EC" id="1.4.1.13" evidence="3"/>
<dbReference type="STRING" id="340177.Cag_0580"/>
<dbReference type="SUPFAM" id="SSF46548">
    <property type="entry name" value="alpha-helical ferredoxin"/>
    <property type="match status" value="2"/>
</dbReference>
<dbReference type="OrthoDB" id="596405at2"/>
<dbReference type="EMBL" id="CP000108">
    <property type="protein sequence ID" value="ABB27853.1"/>
    <property type="molecule type" value="Genomic_DNA"/>
</dbReference>
<protein>
    <submittedName>
        <fullName evidence="3">Glutamate synthase (NADPH) small chain</fullName>
        <ecNumber evidence="3">1.4.1.13</ecNumber>
    </submittedName>
</protein>
<dbReference type="InterPro" id="IPR009051">
    <property type="entry name" value="Helical_ferredxn"/>
</dbReference>
<feature type="domain" description="2Fe-2S ferredoxin-type" evidence="2">
    <location>
        <begin position="2"/>
        <end position="80"/>
    </location>
</feature>